<feature type="transmembrane region" description="Helical" evidence="2">
    <location>
        <begin position="132"/>
        <end position="153"/>
    </location>
</feature>
<evidence type="ECO:0000256" key="1">
    <source>
        <dbReference type="SAM" id="MobiDB-lite"/>
    </source>
</evidence>
<keyword evidence="2" id="KW-0812">Transmembrane</keyword>
<accession>A0A8H7AWJ9</accession>
<keyword evidence="2" id="KW-1133">Transmembrane helix</keyword>
<feature type="transmembrane region" description="Helical" evidence="2">
    <location>
        <begin position="72"/>
        <end position="92"/>
    </location>
</feature>
<reference evidence="3" key="1">
    <citation type="submission" date="2020-02" db="EMBL/GenBank/DDBJ databases">
        <authorList>
            <person name="Palmer J.M."/>
        </authorList>
    </citation>
    <scope>NUCLEOTIDE SEQUENCE</scope>
    <source>
        <strain evidence="3">EPUS1.4</strain>
        <tissue evidence="3">Thallus</tissue>
    </source>
</reference>
<name>A0A8H7AWJ9_9EURO</name>
<evidence type="ECO:0000313" key="4">
    <source>
        <dbReference type="Proteomes" id="UP000606974"/>
    </source>
</evidence>
<dbReference type="OrthoDB" id="3928876at2759"/>
<keyword evidence="4" id="KW-1185">Reference proteome</keyword>
<dbReference type="Pfam" id="PF16015">
    <property type="entry name" value="Promethin"/>
    <property type="match status" value="1"/>
</dbReference>
<comment type="caution">
    <text evidence="3">The sequence shown here is derived from an EMBL/GenBank/DDBJ whole genome shotgun (WGS) entry which is preliminary data.</text>
</comment>
<evidence type="ECO:0000256" key="2">
    <source>
        <dbReference type="SAM" id="Phobius"/>
    </source>
</evidence>
<feature type="region of interest" description="Disordered" evidence="1">
    <location>
        <begin position="280"/>
        <end position="313"/>
    </location>
</feature>
<dbReference type="Proteomes" id="UP000606974">
    <property type="component" value="Unassembled WGS sequence"/>
</dbReference>
<keyword evidence="2" id="KW-0472">Membrane</keyword>
<proteinExistence type="predicted"/>
<sequence>MVSQISDAGGGLSSQVGGASGMPLGGISGALQGGVNNLFNMGQNILDKWFPPAKREELKDKLMKFATERPQLAAFLLSQIALSGIPLALFVIMSITVLVFALLAGIIVGVLGAVLFTVFCLGLALIILLPTLFMTTVAGTFVFLWGLGAYYIVKWFNQKEIPGVHKGGKEAMQKQMGLDDNLPAVNKEAAPPPKKDAAPDEPQANGHAEHKEQKPANKSKSPPTAQRSQTPSGKGTGADRGSDGDVKKTAGGAVSGVTSGGPAIGPPEKLIIASISSRYPSCEDVTTSSDHSTIIRSSTHTTRSTPVGPKRQK</sequence>
<protein>
    <submittedName>
        <fullName evidence="3">Uncharacterized protein</fullName>
    </submittedName>
</protein>
<feature type="region of interest" description="Disordered" evidence="1">
    <location>
        <begin position="183"/>
        <end position="267"/>
    </location>
</feature>
<feature type="compositionally biased region" description="Polar residues" evidence="1">
    <location>
        <begin position="216"/>
        <end position="233"/>
    </location>
</feature>
<organism evidence="3 4">
    <name type="scientific">Endocarpon pusillum</name>
    <dbReference type="NCBI Taxonomy" id="364733"/>
    <lineage>
        <taxon>Eukaryota</taxon>
        <taxon>Fungi</taxon>
        <taxon>Dikarya</taxon>
        <taxon>Ascomycota</taxon>
        <taxon>Pezizomycotina</taxon>
        <taxon>Eurotiomycetes</taxon>
        <taxon>Chaetothyriomycetidae</taxon>
        <taxon>Verrucariales</taxon>
        <taxon>Verrucariaceae</taxon>
        <taxon>Endocarpon</taxon>
    </lineage>
</organism>
<evidence type="ECO:0000313" key="3">
    <source>
        <dbReference type="EMBL" id="KAF7514281.1"/>
    </source>
</evidence>
<dbReference type="EMBL" id="JAACFV010000001">
    <property type="protein sequence ID" value="KAF7514281.1"/>
    <property type="molecule type" value="Genomic_DNA"/>
</dbReference>
<feature type="compositionally biased region" description="Low complexity" evidence="1">
    <location>
        <begin position="286"/>
        <end position="305"/>
    </location>
</feature>
<dbReference type="AlphaFoldDB" id="A0A8H7AWJ9"/>
<feature type="transmembrane region" description="Helical" evidence="2">
    <location>
        <begin position="99"/>
        <end position="126"/>
    </location>
</feature>
<gene>
    <name evidence="3" type="ORF">GJ744_000051</name>
</gene>